<evidence type="ECO:0000313" key="3">
    <source>
        <dbReference type="EMBL" id="MFC7062769.1"/>
    </source>
</evidence>
<dbReference type="InterPro" id="IPR020481">
    <property type="entry name" value="Intracell_prot_inh_BsuPI"/>
</dbReference>
<dbReference type="EMBL" id="JBHSZV010000033">
    <property type="protein sequence ID" value="MFC7062769.1"/>
    <property type="molecule type" value="Genomic_DNA"/>
</dbReference>
<reference evidence="4" key="1">
    <citation type="journal article" date="2019" name="Int. J. Syst. Evol. Microbiol.">
        <title>The Global Catalogue of Microorganisms (GCM) 10K type strain sequencing project: providing services to taxonomists for standard genome sequencing and annotation.</title>
        <authorList>
            <consortium name="The Broad Institute Genomics Platform"/>
            <consortium name="The Broad Institute Genome Sequencing Center for Infectious Disease"/>
            <person name="Wu L."/>
            <person name="Ma J."/>
        </authorList>
    </citation>
    <scope>NUCLEOTIDE SEQUENCE [LARGE SCALE GENOMIC DNA]</scope>
    <source>
        <strain evidence="4">CGMCC 4.1621</strain>
    </source>
</reference>
<proteinExistence type="predicted"/>
<name>A0ABW2ENV2_9BACI</name>
<organism evidence="3 4">
    <name type="scientific">Halobacillus seohaensis</name>
    <dbReference type="NCBI Taxonomy" id="447421"/>
    <lineage>
        <taxon>Bacteria</taxon>
        <taxon>Bacillati</taxon>
        <taxon>Bacillota</taxon>
        <taxon>Bacilli</taxon>
        <taxon>Bacillales</taxon>
        <taxon>Bacillaceae</taxon>
        <taxon>Halobacillus</taxon>
    </lineage>
</organism>
<evidence type="ECO:0000256" key="1">
    <source>
        <dbReference type="SAM" id="MobiDB-lite"/>
    </source>
</evidence>
<keyword evidence="4" id="KW-1185">Reference proteome</keyword>
<dbReference type="InterPro" id="IPR038144">
    <property type="entry name" value="IPI"/>
</dbReference>
<sequence>MTGILAVLLVGCTNSNSEENSDNEKDINKEEETSEGESEAQSENIVSLIEQLSFDAEVSSSEGVINFSFFIENEADNPMILGFNSSQKYEIILESEDGEEVYRYSDDQAFSQQLTTEELQPGDRMEADEVLEQDLPTGEYDATMSFLVTSINDQSLNTIPFEITKSITVGQAEGDDTEASQSGGEIVFRELSISGEEGQYTISGEAKVRAGEFFYRVEDGHNVIIEEESVQVEDPDAEWSSFETQADIVSEDLPHKGALIITMYDTNAEGQEINMNYAQLENFDN</sequence>
<evidence type="ECO:0000259" key="2">
    <source>
        <dbReference type="Pfam" id="PF12690"/>
    </source>
</evidence>
<feature type="region of interest" description="Disordered" evidence="1">
    <location>
        <begin position="14"/>
        <end position="42"/>
    </location>
</feature>
<feature type="compositionally biased region" description="Basic and acidic residues" evidence="1">
    <location>
        <begin position="22"/>
        <end position="31"/>
    </location>
</feature>
<dbReference type="Gene3D" id="2.60.40.2360">
    <property type="entry name" value="Intracellular proteinase inhibitor BsuPI"/>
    <property type="match status" value="1"/>
</dbReference>
<protein>
    <recommendedName>
        <fullName evidence="2">Intracellular proteinase inhibitor BsuPI domain-containing protein</fullName>
    </recommendedName>
</protein>
<accession>A0ABW2ENV2</accession>
<feature type="domain" description="Intracellular proteinase inhibitor BsuPI" evidence="2">
    <location>
        <begin position="53"/>
        <end position="148"/>
    </location>
</feature>
<gene>
    <name evidence="3" type="ORF">ACFQIC_13070</name>
</gene>
<dbReference type="Proteomes" id="UP001596410">
    <property type="component" value="Unassembled WGS sequence"/>
</dbReference>
<evidence type="ECO:0000313" key="4">
    <source>
        <dbReference type="Proteomes" id="UP001596410"/>
    </source>
</evidence>
<comment type="caution">
    <text evidence="3">The sequence shown here is derived from an EMBL/GenBank/DDBJ whole genome shotgun (WGS) entry which is preliminary data.</text>
</comment>
<dbReference type="Pfam" id="PF12690">
    <property type="entry name" value="BsuPI"/>
    <property type="match status" value="1"/>
</dbReference>
<dbReference type="RefSeq" id="WP_204710501.1">
    <property type="nucleotide sequence ID" value="NZ_JBHSZV010000033.1"/>
</dbReference>